<organism evidence="1 2">
    <name type="scientific">Leucobacter allii</name>
    <dbReference type="NCBI Taxonomy" id="2932247"/>
    <lineage>
        <taxon>Bacteria</taxon>
        <taxon>Bacillati</taxon>
        <taxon>Actinomycetota</taxon>
        <taxon>Actinomycetes</taxon>
        <taxon>Micrococcales</taxon>
        <taxon>Microbacteriaceae</taxon>
        <taxon>Leucobacter</taxon>
    </lineage>
</organism>
<gene>
    <name evidence="1" type="ORF">MUN78_13165</name>
</gene>
<accession>A0ABY4FIU6</accession>
<protein>
    <submittedName>
        <fullName evidence="1">DUF937 domain-containing protein</fullName>
    </submittedName>
</protein>
<dbReference type="RefSeq" id="WP_244727000.1">
    <property type="nucleotide sequence ID" value="NZ_CP095044.1"/>
</dbReference>
<dbReference type="InterPro" id="IPR009282">
    <property type="entry name" value="DUF937"/>
</dbReference>
<dbReference type="Proteomes" id="UP000831786">
    <property type="component" value="Chromosome"/>
</dbReference>
<proteinExistence type="predicted"/>
<sequence>MSNAADLSRLLEQVPVGELAERFGTDEATVEAAVRQALPGLLGGMAVNASDDEGAARLAGAAERHSASAGKLSLDAIDTEDGKKIVKHVLGDKEQDVALALGKQSGSSAIADLIPQLLPILAPLVMQFLAGKLGGAGGGTVAAGSSSAAGGVGGVLGDLLGGLLGGGDAKGSGSSGAGGLGDVLGGLLGGGSAGSGKRDGQASGGLGDLLGGLFGK</sequence>
<evidence type="ECO:0000313" key="1">
    <source>
        <dbReference type="EMBL" id="UOQ56616.1"/>
    </source>
</evidence>
<dbReference type="EMBL" id="CP095045">
    <property type="protein sequence ID" value="UOQ56616.1"/>
    <property type="molecule type" value="Genomic_DNA"/>
</dbReference>
<name>A0ABY4FIU6_9MICO</name>
<dbReference type="Pfam" id="PF06078">
    <property type="entry name" value="DUF937"/>
    <property type="match status" value="1"/>
</dbReference>
<reference evidence="1 2" key="1">
    <citation type="submission" date="2022-04" db="EMBL/GenBank/DDBJ databases">
        <title>Leucobacter sp. isolated from rhizosphere of garlic.</title>
        <authorList>
            <person name="Won M."/>
            <person name="Lee C.-M."/>
            <person name="Woen H.-Y."/>
            <person name="Kwon S.-W."/>
        </authorList>
    </citation>
    <scope>NUCLEOTIDE SEQUENCE [LARGE SCALE GENOMIC DNA]</scope>
    <source>
        <strain evidence="1 2">H21R-40</strain>
    </source>
</reference>
<keyword evidence="2" id="KW-1185">Reference proteome</keyword>
<evidence type="ECO:0000313" key="2">
    <source>
        <dbReference type="Proteomes" id="UP000831786"/>
    </source>
</evidence>